<dbReference type="PANTHER" id="PTHR43798:SF33">
    <property type="entry name" value="HYDROLASE, PUTATIVE (AFU_ORTHOLOGUE AFUA_2G14860)-RELATED"/>
    <property type="match status" value="1"/>
</dbReference>
<dbReference type="EMBL" id="JWJH01000012">
    <property type="protein sequence ID" value="KJF67293.1"/>
    <property type="molecule type" value="Genomic_DNA"/>
</dbReference>
<dbReference type="Proteomes" id="UP000052068">
    <property type="component" value="Unassembled WGS sequence"/>
</dbReference>
<evidence type="ECO:0000313" key="2">
    <source>
        <dbReference type="EMBL" id="KJF67293.1"/>
    </source>
</evidence>
<sequence>MRFSLGLVVLLVLLVAAGSAYEALSRRWAEVKFPPAGRLVDIGGRKIHLDCRGQGSPTVIFEAGLDSYGALSWTKVHDSVAAVTRACAYDRAGIMWSEPKSTPQHADAVADDLHAVLTTAGEKGPFVLVAHSLGGPYSMAYTRKFGDQVVGLVFVDASHPDQVARFAEVADAPSDSTSEVLKTASSLAWTGIIRLMASSDGEPGVPAYVTEQVKAFVSPSLTAVVSENTNIDRTLAEAGNLRTLGNRPLVVLTAMEPLSDASLKAESRREDTRRLDVWRKLQEDEASWSTRSRHQLLPDSGHYIQFTRPDAVIAAIIEVVNKLRLENVEVGNILSR</sequence>
<dbReference type="InterPro" id="IPR000073">
    <property type="entry name" value="AB_hydrolase_1"/>
</dbReference>
<reference evidence="2 3" key="1">
    <citation type="submission" date="2015-03" db="EMBL/GenBank/DDBJ databases">
        <title>Draft Genome Sequences of Agrobacterium nepotum Strain 39/7T (= CFBP 7436T = LMG 26435T) and Agrobacterium sp. Strain KFB 330 (= CFBP 8308 = LMG 28674).</title>
        <authorList>
            <person name="Kuzmanovic N."/>
            <person name="Pulawska J."/>
            <person name="Obradovic A."/>
        </authorList>
    </citation>
    <scope>NUCLEOTIDE SEQUENCE [LARGE SCALE GENOMIC DNA]</scope>
    <source>
        <strain evidence="2 3">39/7</strain>
    </source>
</reference>
<evidence type="ECO:0000259" key="1">
    <source>
        <dbReference type="Pfam" id="PF12697"/>
    </source>
</evidence>
<dbReference type="PANTHER" id="PTHR43798">
    <property type="entry name" value="MONOACYLGLYCEROL LIPASE"/>
    <property type="match status" value="1"/>
</dbReference>
<comment type="caution">
    <text evidence="2">The sequence shown here is derived from an EMBL/GenBank/DDBJ whole genome shotgun (WGS) entry which is preliminary data.</text>
</comment>
<dbReference type="Pfam" id="PF12697">
    <property type="entry name" value="Abhydrolase_6"/>
    <property type="match status" value="1"/>
</dbReference>
<dbReference type="Gene3D" id="3.40.50.1820">
    <property type="entry name" value="alpha/beta hydrolase"/>
    <property type="match status" value="1"/>
</dbReference>
<dbReference type="InterPro" id="IPR050266">
    <property type="entry name" value="AB_hydrolase_sf"/>
</dbReference>
<feature type="domain" description="AB hydrolase-1" evidence="1">
    <location>
        <begin position="69"/>
        <end position="315"/>
    </location>
</feature>
<organism evidence="2 3">
    <name type="scientific">Rhizobium nepotum 39/7</name>
    <dbReference type="NCBI Taxonomy" id="1368418"/>
    <lineage>
        <taxon>Bacteria</taxon>
        <taxon>Pseudomonadati</taxon>
        <taxon>Pseudomonadota</taxon>
        <taxon>Alphaproteobacteria</taxon>
        <taxon>Hyphomicrobiales</taxon>
        <taxon>Rhizobiaceae</taxon>
        <taxon>Rhizobium/Agrobacterium group</taxon>
        <taxon>Rhizobium</taxon>
    </lineage>
</organism>
<keyword evidence="3" id="KW-1185">Reference proteome</keyword>
<evidence type="ECO:0000313" key="3">
    <source>
        <dbReference type="Proteomes" id="UP000052068"/>
    </source>
</evidence>
<dbReference type="InterPro" id="IPR029058">
    <property type="entry name" value="AB_hydrolase_fold"/>
</dbReference>
<gene>
    <name evidence="2" type="ORF">RS75_13770</name>
</gene>
<dbReference type="SUPFAM" id="SSF53474">
    <property type="entry name" value="alpha/beta-Hydrolases"/>
    <property type="match status" value="1"/>
</dbReference>
<protein>
    <recommendedName>
        <fullName evidence="1">AB hydrolase-1 domain-containing protein</fullName>
    </recommendedName>
</protein>
<accession>A0ABR5CR30</accession>
<proteinExistence type="predicted"/>
<name>A0ABR5CR30_9HYPH</name>